<dbReference type="FunFam" id="3.90.70.80:FF:000007">
    <property type="entry name" value="OTU domain-containing protein"/>
    <property type="match status" value="1"/>
</dbReference>
<dbReference type="InterPro" id="IPR003323">
    <property type="entry name" value="OTU_dom"/>
</dbReference>
<proteinExistence type="predicted"/>
<keyword evidence="3" id="KW-0963">Cytoplasm</keyword>
<dbReference type="GO" id="GO:0005634">
    <property type="term" value="C:nucleus"/>
    <property type="evidence" value="ECO:0007669"/>
    <property type="project" value="TreeGrafter"/>
</dbReference>
<dbReference type="InterPro" id="IPR038765">
    <property type="entry name" value="Papain-like_cys_pep_sf"/>
</dbReference>
<evidence type="ECO:0000256" key="3">
    <source>
        <dbReference type="RuleBase" id="RU367104"/>
    </source>
</evidence>
<name>A0A8T2QIX2_CERRI</name>
<dbReference type="AlphaFoldDB" id="A0A8T2QIX2"/>
<dbReference type="EMBL" id="CM035439">
    <property type="protein sequence ID" value="KAH7284093.1"/>
    <property type="molecule type" value="Genomic_DNA"/>
</dbReference>
<evidence type="ECO:0000256" key="1">
    <source>
        <dbReference type="ARBA" id="ARBA00000707"/>
    </source>
</evidence>
<organism evidence="5 6">
    <name type="scientific">Ceratopteris richardii</name>
    <name type="common">Triangle waterfern</name>
    <dbReference type="NCBI Taxonomy" id="49495"/>
    <lineage>
        <taxon>Eukaryota</taxon>
        <taxon>Viridiplantae</taxon>
        <taxon>Streptophyta</taxon>
        <taxon>Embryophyta</taxon>
        <taxon>Tracheophyta</taxon>
        <taxon>Polypodiopsida</taxon>
        <taxon>Polypodiidae</taxon>
        <taxon>Polypodiales</taxon>
        <taxon>Pteridineae</taxon>
        <taxon>Pteridaceae</taxon>
        <taxon>Parkerioideae</taxon>
        <taxon>Ceratopteris</taxon>
    </lineage>
</organism>
<dbReference type="PANTHER" id="PTHR13312">
    <property type="entry name" value="HIV-INDUCED PROTEIN-7-LIKE PROTEASE"/>
    <property type="match status" value="1"/>
</dbReference>
<comment type="subcellular location">
    <subcellularLocation>
        <location evidence="3">Cytoplasm</location>
    </subcellularLocation>
</comment>
<dbReference type="PROSITE" id="PS50802">
    <property type="entry name" value="OTU"/>
    <property type="match status" value="1"/>
</dbReference>
<comment type="caution">
    <text evidence="5">The sequence shown here is derived from an EMBL/GenBank/DDBJ whole genome shotgun (WGS) entry which is preliminary data.</text>
</comment>
<dbReference type="Gene3D" id="3.90.70.80">
    <property type="match status" value="1"/>
</dbReference>
<dbReference type="GO" id="GO:0016579">
    <property type="term" value="P:protein deubiquitination"/>
    <property type="evidence" value="ECO:0007669"/>
    <property type="project" value="TreeGrafter"/>
</dbReference>
<comment type="function">
    <text evidence="3">Hydrolase that can remove conjugated ubiquitin from proteins and may therefore play an important regulatory role at the level of protein turnover by preventing degradation.</text>
</comment>
<keyword evidence="2 3" id="KW-0378">Hydrolase</keyword>
<dbReference type="GO" id="GO:0036503">
    <property type="term" value="P:ERAD pathway"/>
    <property type="evidence" value="ECO:0007669"/>
    <property type="project" value="TreeGrafter"/>
</dbReference>
<dbReference type="EC" id="3.4.19.12" evidence="3"/>
<evidence type="ECO:0000256" key="2">
    <source>
        <dbReference type="ARBA" id="ARBA00022801"/>
    </source>
</evidence>
<dbReference type="CDD" id="cd22760">
    <property type="entry name" value="OTU_plant_OTU4-like"/>
    <property type="match status" value="1"/>
</dbReference>
<accession>A0A8T2QIX2</accession>
<dbReference type="SUPFAM" id="SSF54001">
    <property type="entry name" value="Cysteine proteinases"/>
    <property type="match status" value="1"/>
</dbReference>
<dbReference type="InterPro" id="IPR047947">
    <property type="entry name" value="OTU4_OTU"/>
</dbReference>
<dbReference type="GO" id="GO:0004843">
    <property type="term" value="F:cysteine-type deubiquitinase activity"/>
    <property type="evidence" value="ECO:0007669"/>
    <property type="project" value="UniProtKB-UniRule"/>
</dbReference>
<comment type="catalytic activity">
    <reaction evidence="1 3">
        <text>Thiol-dependent hydrolysis of ester, thioester, amide, peptide and isopeptide bonds formed by the C-terminal Gly of ubiquitin (a 76-residue protein attached to proteins as an intracellular targeting signal).</text>
        <dbReference type="EC" id="3.4.19.12"/>
    </reaction>
</comment>
<dbReference type="EMBL" id="CM035439">
    <property type="protein sequence ID" value="KAH7284092.1"/>
    <property type="molecule type" value="Genomic_DNA"/>
</dbReference>
<dbReference type="GO" id="GO:0005829">
    <property type="term" value="C:cytosol"/>
    <property type="evidence" value="ECO:0007669"/>
    <property type="project" value="TreeGrafter"/>
</dbReference>
<dbReference type="PANTHER" id="PTHR13312:SF6">
    <property type="entry name" value="UBIQUITIN THIOESTERASE OTU"/>
    <property type="match status" value="1"/>
</dbReference>
<dbReference type="Pfam" id="PF02338">
    <property type="entry name" value="OTU"/>
    <property type="match status" value="1"/>
</dbReference>
<keyword evidence="3" id="KW-0645">Protease</keyword>
<dbReference type="OrthoDB" id="409956at2759"/>
<dbReference type="GO" id="GO:0030968">
    <property type="term" value="P:endoplasmic reticulum unfolded protein response"/>
    <property type="evidence" value="ECO:0007669"/>
    <property type="project" value="TreeGrafter"/>
</dbReference>
<gene>
    <name evidence="5" type="ORF">KP509_34G039100</name>
</gene>
<keyword evidence="3" id="KW-0788">Thiol protease</keyword>
<keyword evidence="6" id="KW-1185">Reference proteome</keyword>
<evidence type="ECO:0000313" key="5">
    <source>
        <dbReference type="EMBL" id="KAH7284092.1"/>
    </source>
</evidence>
<feature type="domain" description="OTU" evidence="4">
    <location>
        <begin position="122"/>
        <end position="262"/>
    </location>
</feature>
<reference evidence="5" key="1">
    <citation type="submission" date="2021-08" db="EMBL/GenBank/DDBJ databases">
        <title>WGS assembly of Ceratopteris richardii.</title>
        <authorList>
            <person name="Marchant D.B."/>
            <person name="Chen G."/>
            <person name="Jenkins J."/>
            <person name="Shu S."/>
            <person name="Leebens-Mack J."/>
            <person name="Grimwood J."/>
            <person name="Schmutz J."/>
            <person name="Soltis P."/>
            <person name="Soltis D."/>
            <person name="Chen Z.-H."/>
        </authorList>
    </citation>
    <scope>NUCLEOTIDE SEQUENCE</scope>
    <source>
        <strain evidence="5">Whitten #5841</strain>
        <tissue evidence="5">Leaf</tissue>
    </source>
</reference>
<evidence type="ECO:0000259" key="4">
    <source>
        <dbReference type="PROSITE" id="PS50802"/>
    </source>
</evidence>
<evidence type="ECO:0000313" key="6">
    <source>
        <dbReference type="Proteomes" id="UP000825935"/>
    </source>
</evidence>
<sequence length="266" mass="29527">MSIAHIFAGQSLRSGLFLSSFRLSKFSRPWLKPGSDCLSLKSEATGLLRNQPWQMPFHGNSLWLLLGLCTFSITTSVGPLGGLPALAEPLRERSDADNVGVRGTQPVIASATPHGKKILTDYSVIGIPGDGSCLFRALVHGSHVQKGMGTPSESVQREIADVLRGKVVDELVKRREETEWFIEGDFDAYIKRMRQPHIWGGEPELLMASHVLRMPITVYMFESRARGLIPIAEYGQQYIKESPAPIRVLYHGFGHYDALELLTDEL</sequence>
<keyword evidence="3" id="KW-0833">Ubl conjugation pathway</keyword>
<protein>
    <recommendedName>
        <fullName evidence="3">Ubiquitin thioesterase OTU</fullName>
        <ecNumber evidence="3">3.4.19.12</ecNumber>
    </recommendedName>
</protein>
<dbReference type="Proteomes" id="UP000825935">
    <property type="component" value="Chromosome 34"/>
</dbReference>